<feature type="transmembrane region" description="Helical" evidence="8">
    <location>
        <begin position="49"/>
        <end position="69"/>
    </location>
</feature>
<evidence type="ECO:0000313" key="9">
    <source>
        <dbReference type="EMBL" id="KPM46680.1"/>
    </source>
</evidence>
<dbReference type="PANTHER" id="PTHR20855">
    <property type="entry name" value="ADIPOR/PROGESTIN RECEPTOR-RELATED"/>
    <property type="match status" value="1"/>
</dbReference>
<evidence type="ECO:0000256" key="1">
    <source>
        <dbReference type="ARBA" id="ARBA00004651"/>
    </source>
</evidence>
<feature type="transmembrane region" description="Helical" evidence="8">
    <location>
        <begin position="140"/>
        <end position="157"/>
    </location>
</feature>
<feature type="binding site" evidence="7">
    <location>
        <position position="195"/>
    </location>
    <ligand>
        <name>Zn(2+)</name>
        <dbReference type="ChEBI" id="CHEBI:29105"/>
    </ligand>
</feature>
<dbReference type="GO" id="GO:0140911">
    <property type="term" value="F:pore-forming activity"/>
    <property type="evidence" value="ECO:0007669"/>
    <property type="project" value="InterPro"/>
</dbReference>
<keyword evidence="5 8" id="KW-1133">Transmembrane helix</keyword>
<evidence type="ECO:0000256" key="8">
    <source>
        <dbReference type="SAM" id="Phobius"/>
    </source>
</evidence>
<comment type="similarity">
    <text evidence="2">Belongs to the UPF0073 (Hly-III) family.</text>
</comment>
<evidence type="ECO:0000256" key="6">
    <source>
        <dbReference type="ARBA" id="ARBA00023136"/>
    </source>
</evidence>
<keyword evidence="6 8" id="KW-0472">Membrane</keyword>
<dbReference type="Proteomes" id="UP000050454">
    <property type="component" value="Unassembled WGS sequence"/>
</dbReference>
<dbReference type="Pfam" id="PF03006">
    <property type="entry name" value="HlyIII"/>
    <property type="match status" value="1"/>
</dbReference>
<evidence type="ECO:0000256" key="2">
    <source>
        <dbReference type="ARBA" id="ARBA00008488"/>
    </source>
</evidence>
<comment type="caution">
    <text evidence="9">The sequence shown here is derived from an EMBL/GenBank/DDBJ whole genome shotgun (WGS) entry which is preliminary data.</text>
</comment>
<protein>
    <recommendedName>
        <fullName evidence="11">Hemolysin D</fullName>
    </recommendedName>
</protein>
<dbReference type="AlphaFoldDB" id="A0A0P7BMX7"/>
<keyword evidence="7" id="KW-0479">Metal-binding</keyword>
<keyword evidence="3" id="KW-1003">Cell membrane</keyword>
<keyword evidence="7" id="KW-0862">Zinc</keyword>
<reference evidence="9 10" key="1">
    <citation type="submission" date="2015-07" db="EMBL/GenBank/DDBJ databases">
        <title>The draft genome sequence of Leadbetterella sp. JN14-9.</title>
        <authorList>
            <person name="Liu Y."/>
            <person name="Du J."/>
            <person name="Shao Z."/>
        </authorList>
    </citation>
    <scope>NUCLEOTIDE SEQUENCE [LARGE SCALE GENOMIC DNA]</scope>
    <source>
        <strain evidence="9 10">JN14-9</strain>
    </source>
</reference>
<dbReference type="EMBL" id="LGTQ01000015">
    <property type="protein sequence ID" value="KPM46680.1"/>
    <property type="molecule type" value="Genomic_DNA"/>
</dbReference>
<feature type="binding site" evidence="7">
    <location>
        <position position="199"/>
    </location>
    <ligand>
        <name>Zn(2+)</name>
        <dbReference type="ChEBI" id="CHEBI:29105"/>
    </ligand>
</feature>
<feature type="transmembrane region" description="Helical" evidence="8">
    <location>
        <begin position="114"/>
        <end position="133"/>
    </location>
</feature>
<evidence type="ECO:0000313" key="10">
    <source>
        <dbReference type="Proteomes" id="UP000050454"/>
    </source>
</evidence>
<organism evidence="9 10">
    <name type="scientific">Jiulongibacter sediminis</name>
    <dbReference type="NCBI Taxonomy" id="1605367"/>
    <lineage>
        <taxon>Bacteria</taxon>
        <taxon>Pseudomonadati</taxon>
        <taxon>Bacteroidota</taxon>
        <taxon>Cytophagia</taxon>
        <taxon>Cytophagales</taxon>
        <taxon>Leadbetterellaceae</taxon>
        <taxon>Jiulongibacter</taxon>
    </lineage>
</organism>
<name>A0A0P7BMX7_9BACT</name>
<evidence type="ECO:0000256" key="4">
    <source>
        <dbReference type="ARBA" id="ARBA00022692"/>
    </source>
</evidence>
<dbReference type="InterPro" id="IPR005744">
    <property type="entry name" value="Hy-lIII"/>
</dbReference>
<dbReference type="GO" id="GO:0046872">
    <property type="term" value="F:metal ion binding"/>
    <property type="evidence" value="ECO:0007669"/>
    <property type="project" value="UniProtKB-KW"/>
</dbReference>
<evidence type="ECO:0000256" key="7">
    <source>
        <dbReference type="PIRSR" id="PIRSR604254-1"/>
    </source>
</evidence>
<feature type="transmembrane region" description="Helical" evidence="8">
    <location>
        <begin position="195"/>
        <end position="216"/>
    </location>
</feature>
<accession>A0A0P7BMX7</accession>
<dbReference type="InterPro" id="IPR004254">
    <property type="entry name" value="AdipoR/HlyIII-related"/>
</dbReference>
<dbReference type="GO" id="GO:0005886">
    <property type="term" value="C:plasma membrane"/>
    <property type="evidence" value="ECO:0007669"/>
    <property type="project" value="UniProtKB-SubCell"/>
</dbReference>
<sequence>MIHKEVPEELKPLIKSIPEEIANMVSHGLGVLFFLVGIPLLLIRVQEDAWLLLGSAIFSISLLMVYFSSTIYHSVYRLYLKRRLRVFDHISIYFLIAGSFTPFILAHIQTTLGWSLLGTIWLMVLIGGVFKYFFTHRFNVVSTLAYVGMGGLAVFIITPLRENLSDQSLLWLATGGISYLIGVPFYLWKNLKFNHLIWHIFVLGGSISHFMAVWFLV</sequence>
<keyword evidence="4 8" id="KW-0812">Transmembrane</keyword>
<evidence type="ECO:0008006" key="11">
    <source>
        <dbReference type="Google" id="ProtNLM"/>
    </source>
</evidence>
<dbReference type="RefSeq" id="WP_055151364.1">
    <property type="nucleotide sequence ID" value="NZ_JXSZ01000015.1"/>
</dbReference>
<dbReference type="NCBIfam" id="TIGR01065">
    <property type="entry name" value="hlyIII"/>
    <property type="match status" value="1"/>
</dbReference>
<dbReference type="STRING" id="1605367.AFM12_18010"/>
<comment type="subcellular location">
    <subcellularLocation>
        <location evidence="1">Cell membrane</location>
        <topology evidence="1">Multi-pass membrane protein</topology>
    </subcellularLocation>
</comment>
<feature type="binding site" evidence="7">
    <location>
        <position position="73"/>
    </location>
    <ligand>
        <name>Zn(2+)</name>
        <dbReference type="ChEBI" id="CHEBI:29105"/>
    </ligand>
</feature>
<feature type="transmembrane region" description="Helical" evidence="8">
    <location>
        <begin position="169"/>
        <end position="188"/>
    </location>
</feature>
<proteinExistence type="inferred from homology"/>
<evidence type="ECO:0000256" key="3">
    <source>
        <dbReference type="ARBA" id="ARBA00022475"/>
    </source>
</evidence>
<dbReference type="PANTHER" id="PTHR20855:SF3">
    <property type="entry name" value="LD03007P"/>
    <property type="match status" value="1"/>
</dbReference>
<dbReference type="PATRIC" id="fig|1605367.3.peg.1036"/>
<keyword evidence="10" id="KW-1185">Reference proteome</keyword>
<evidence type="ECO:0000256" key="5">
    <source>
        <dbReference type="ARBA" id="ARBA00022989"/>
    </source>
</evidence>
<feature type="transmembrane region" description="Helical" evidence="8">
    <location>
        <begin position="90"/>
        <end position="108"/>
    </location>
</feature>
<gene>
    <name evidence="9" type="ORF">AFM12_18010</name>
</gene>
<dbReference type="OrthoDB" id="9813689at2"/>
<feature type="transmembrane region" description="Helical" evidence="8">
    <location>
        <begin position="21"/>
        <end position="43"/>
    </location>
</feature>